<reference evidence="2 3" key="1">
    <citation type="submission" date="2023-02" db="EMBL/GenBank/DDBJ databases">
        <title>LHISI_Scaffold_Assembly.</title>
        <authorList>
            <person name="Stuart O.P."/>
            <person name="Cleave R."/>
            <person name="Magrath M.J.L."/>
            <person name="Mikheyev A.S."/>
        </authorList>
    </citation>
    <scope>NUCLEOTIDE SEQUENCE [LARGE SCALE GENOMIC DNA]</scope>
    <source>
        <strain evidence="2">Daus_M_001</strain>
        <tissue evidence="2">Leg muscle</tissue>
    </source>
</reference>
<comment type="caution">
    <text evidence="2">The sequence shown here is derived from an EMBL/GenBank/DDBJ whole genome shotgun (WGS) entry which is preliminary data.</text>
</comment>
<gene>
    <name evidence="2" type="ORF">PR048_033164</name>
</gene>
<name>A0ABQ9FZG9_9NEOP</name>
<sequence>MASNRDYTSLGPYKSEDDLDVNSDGEDASCNWGNVVYVFTHMECFMDNCEVPEPPGTVEVSSKPISELSSSSALHVAVPSDETSQVEVQTFCVVGWKSIQARKTQLLAHKTNRILVAVPMLLCACVEFYHSMYTTKYILTNITPHFHCLFT</sequence>
<proteinExistence type="predicted"/>
<feature type="region of interest" description="Disordered" evidence="1">
    <location>
        <begin position="1"/>
        <end position="23"/>
    </location>
</feature>
<accession>A0ABQ9FZG9</accession>
<organism evidence="2 3">
    <name type="scientific">Dryococelus australis</name>
    <dbReference type="NCBI Taxonomy" id="614101"/>
    <lineage>
        <taxon>Eukaryota</taxon>
        <taxon>Metazoa</taxon>
        <taxon>Ecdysozoa</taxon>
        <taxon>Arthropoda</taxon>
        <taxon>Hexapoda</taxon>
        <taxon>Insecta</taxon>
        <taxon>Pterygota</taxon>
        <taxon>Neoptera</taxon>
        <taxon>Polyneoptera</taxon>
        <taxon>Phasmatodea</taxon>
        <taxon>Verophasmatodea</taxon>
        <taxon>Anareolatae</taxon>
        <taxon>Phasmatidae</taxon>
        <taxon>Eurycanthinae</taxon>
        <taxon>Dryococelus</taxon>
    </lineage>
</organism>
<evidence type="ECO:0000313" key="2">
    <source>
        <dbReference type="EMBL" id="KAJ8865644.1"/>
    </source>
</evidence>
<dbReference type="Proteomes" id="UP001159363">
    <property type="component" value="Chromosome 16"/>
</dbReference>
<protein>
    <submittedName>
        <fullName evidence="2">Uncharacterized protein</fullName>
    </submittedName>
</protein>
<keyword evidence="3" id="KW-1185">Reference proteome</keyword>
<dbReference type="EMBL" id="JARBHB010000017">
    <property type="protein sequence ID" value="KAJ8865644.1"/>
    <property type="molecule type" value="Genomic_DNA"/>
</dbReference>
<evidence type="ECO:0000313" key="3">
    <source>
        <dbReference type="Proteomes" id="UP001159363"/>
    </source>
</evidence>
<evidence type="ECO:0000256" key="1">
    <source>
        <dbReference type="SAM" id="MobiDB-lite"/>
    </source>
</evidence>